<evidence type="ECO:0000313" key="2">
    <source>
        <dbReference type="Proteomes" id="UP000625711"/>
    </source>
</evidence>
<keyword evidence="2" id="KW-1185">Reference proteome</keyword>
<dbReference type="EMBL" id="JAACXV010013952">
    <property type="protein sequence ID" value="KAF7271505.1"/>
    <property type="molecule type" value="Genomic_DNA"/>
</dbReference>
<organism evidence="1 2">
    <name type="scientific">Rhynchophorus ferrugineus</name>
    <name type="common">Red palm weevil</name>
    <name type="synonym">Curculio ferrugineus</name>
    <dbReference type="NCBI Taxonomy" id="354439"/>
    <lineage>
        <taxon>Eukaryota</taxon>
        <taxon>Metazoa</taxon>
        <taxon>Ecdysozoa</taxon>
        <taxon>Arthropoda</taxon>
        <taxon>Hexapoda</taxon>
        <taxon>Insecta</taxon>
        <taxon>Pterygota</taxon>
        <taxon>Neoptera</taxon>
        <taxon>Endopterygota</taxon>
        <taxon>Coleoptera</taxon>
        <taxon>Polyphaga</taxon>
        <taxon>Cucujiformia</taxon>
        <taxon>Curculionidae</taxon>
        <taxon>Dryophthorinae</taxon>
        <taxon>Rhynchophorus</taxon>
    </lineage>
</organism>
<comment type="caution">
    <text evidence="1">The sequence shown here is derived from an EMBL/GenBank/DDBJ whole genome shotgun (WGS) entry which is preliminary data.</text>
</comment>
<name>A0A834HZG0_RHYFE</name>
<accession>A0A834HZG0</accession>
<dbReference type="OrthoDB" id="10037267at2759"/>
<proteinExistence type="predicted"/>
<evidence type="ECO:0000313" key="1">
    <source>
        <dbReference type="EMBL" id="KAF7271505.1"/>
    </source>
</evidence>
<gene>
    <name evidence="1" type="ORF">GWI33_015619</name>
</gene>
<dbReference type="AlphaFoldDB" id="A0A834HZG0"/>
<reference evidence="1" key="1">
    <citation type="submission" date="2020-08" db="EMBL/GenBank/DDBJ databases">
        <title>Genome sequencing and assembly of the red palm weevil Rhynchophorus ferrugineus.</title>
        <authorList>
            <person name="Dias G.B."/>
            <person name="Bergman C.M."/>
            <person name="Manee M."/>
        </authorList>
    </citation>
    <scope>NUCLEOTIDE SEQUENCE</scope>
    <source>
        <strain evidence="1">AA-2017</strain>
        <tissue evidence="1">Whole larva</tissue>
    </source>
</reference>
<protein>
    <submittedName>
        <fullName evidence="1">Uncharacterized protein</fullName>
    </submittedName>
</protein>
<dbReference type="Proteomes" id="UP000625711">
    <property type="component" value="Unassembled WGS sequence"/>
</dbReference>
<sequence length="85" mass="9629">MIPVTPVTRLVDGKSLKNVQRKAAQRALKNTEYQHHSLKIKKSEKLETPEALLNNLVLKEQIEGKTALPDISVKKSYLHKLNDTV</sequence>